<protein>
    <submittedName>
        <fullName evidence="1">Uncharacterized protein</fullName>
    </submittedName>
</protein>
<gene>
    <name evidence="1" type="ORF">SF301_0686</name>
</gene>
<comment type="caution">
    <text evidence="1">The sequence shown here is derived from an EMBL/GenBank/DDBJ whole genome shotgun (WGS) entry which is preliminary data.</text>
</comment>
<dbReference type="EMBL" id="NEDR01000001">
    <property type="protein sequence ID" value="OXB28531.1"/>
    <property type="molecule type" value="Genomic_DNA"/>
</dbReference>
<proteinExistence type="predicted"/>
<dbReference type="AlphaFoldDB" id="A0AB36PFJ1"/>
<dbReference type="Proteomes" id="UP000198358">
    <property type="component" value="Unassembled WGS sequence"/>
</dbReference>
<accession>A0AB36PFJ1</accession>
<sequence>MMRSADYIADKFVETVRPLVDEVADKLQSEMPEDMEGTAKRRLICELSRRFGVSISAFK</sequence>
<organism evidence="1 2">
    <name type="scientific">Shigella flexneri 2a str. 301</name>
    <dbReference type="NCBI Taxonomy" id="198214"/>
    <lineage>
        <taxon>Bacteria</taxon>
        <taxon>Pseudomonadati</taxon>
        <taxon>Pseudomonadota</taxon>
        <taxon>Gammaproteobacteria</taxon>
        <taxon>Enterobacterales</taxon>
        <taxon>Enterobacteriaceae</taxon>
        <taxon>Shigella</taxon>
    </lineage>
</organism>
<evidence type="ECO:0000313" key="2">
    <source>
        <dbReference type="Proteomes" id="UP000198358"/>
    </source>
</evidence>
<evidence type="ECO:0000313" key="1">
    <source>
        <dbReference type="EMBL" id="OXB28531.1"/>
    </source>
</evidence>
<reference evidence="1 2" key="1">
    <citation type="submission" date="2017-04" db="EMBL/GenBank/DDBJ databases">
        <title>Shigella flexneri 2a str. 301 Sequencing.</title>
        <authorList>
            <person name="Zhu Z."/>
        </authorList>
    </citation>
    <scope>NUCLEOTIDE SEQUENCE [LARGE SCALE GENOMIC DNA]</scope>
    <source>
        <strain evidence="1 2">301</strain>
    </source>
</reference>
<name>A0AB36PFJ1_SHIFL</name>